<dbReference type="InterPro" id="IPR008547">
    <property type="entry name" value="DUF829_TMEM53"/>
</dbReference>
<dbReference type="Pfam" id="PF05705">
    <property type="entry name" value="DUF829"/>
    <property type="match status" value="1"/>
</dbReference>
<dbReference type="AlphaFoldDB" id="A0A0B6Z0V1"/>
<evidence type="ECO:0000313" key="1">
    <source>
        <dbReference type="EMBL" id="CEK62153.1"/>
    </source>
</evidence>
<name>A0A0B6Z0V1_9EUPU</name>
<dbReference type="EMBL" id="HACG01015288">
    <property type="protein sequence ID" value="CEK62153.1"/>
    <property type="molecule type" value="Transcribed_RNA"/>
</dbReference>
<protein>
    <submittedName>
        <fullName evidence="1">Uncharacterized protein</fullName>
    </submittedName>
</protein>
<gene>
    <name evidence="1" type="primary">ORF44376</name>
</gene>
<sequence length="59" mass="6919">MSRCWESSPHVSHFHRHPDEYVDAVLNFLEHIGMTKPEAMKNTQIREIKKKSQEATKAL</sequence>
<organism evidence="1">
    <name type="scientific">Arion vulgaris</name>
    <dbReference type="NCBI Taxonomy" id="1028688"/>
    <lineage>
        <taxon>Eukaryota</taxon>
        <taxon>Metazoa</taxon>
        <taxon>Spiralia</taxon>
        <taxon>Lophotrochozoa</taxon>
        <taxon>Mollusca</taxon>
        <taxon>Gastropoda</taxon>
        <taxon>Heterobranchia</taxon>
        <taxon>Euthyneura</taxon>
        <taxon>Panpulmonata</taxon>
        <taxon>Eupulmonata</taxon>
        <taxon>Stylommatophora</taxon>
        <taxon>Helicina</taxon>
        <taxon>Arionoidea</taxon>
        <taxon>Arionidae</taxon>
        <taxon>Arion</taxon>
    </lineage>
</organism>
<proteinExistence type="predicted"/>
<accession>A0A0B6Z0V1</accession>
<reference evidence="1" key="1">
    <citation type="submission" date="2014-12" db="EMBL/GenBank/DDBJ databases">
        <title>Insight into the proteome of Arion vulgaris.</title>
        <authorList>
            <person name="Aradska J."/>
            <person name="Bulat T."/>
            <person name="Smidak R."/>
            <person name="Sarate P."/>
            <person name="Gangsoo J."/>
            <person name="Sialana F."/>
            <person name="Bilban M."/>
            <person name="Lubec G."/>
        </authorList>
    </citation>
    <scope>NUCLEOTIDE SEQUENCE</scope>
    <source>
        <tissue evidence="1">Skin</tissue>
    </source>
</reference>